<reference evidence="3" key="1">
    <citation type="submission" date="2015-11" db="EMBL/GenBank/DDBJ databases">
        <authorList>
            <person name="Kim K.M."/>
        </authorList>
    </citation>
    <scope>NUCLEOTIDE SEQUENCE [LARGE SCALE GENOMIC DNA]</scope>
    <source>
        <strain evidence="3">KCTC 12086</strain>
    </source>
</reference>
<organism evidence="2 3">
    <name type="scientific">Pseudoalteromonas phenolica</name>
    <dbReference type="NCBI Taxonomy" id="161398"/>
    <lineage>
        <taxon>Bacteria</taxon>
        <taxon>Pseudomonadati</taxon>
        <taxon>Pseudomonadota</taxon>
        <taxon>Gammaproteobacteria</taxon>
        <taxon>Alteromonadales</taxon>
        <taxon>Pseudoalteromonadaceae</taxon>
        <taxon>Pseudoalteromonas</taxon>
    </lineage>
</organism>
<evidence type="ECO:0000256" key="1">
    <source>
        <dbReference type="SAM" id="SignalP"/>
    </source>
</evidence>
<protein>
    <submittedName>
        <fullName evidence="2">Endoglucanase</fullName>
    </submittedName>
</protein>
<accession>A0A0S2JXK5</accession>
<keyword evidence="1" id="KW-0732">Signal</keyword>
<dbReference type="Proteomes" id="UP000061457">
    <property type="component" value="Chromosome I"/>
</dbReference>
<dbReference type="RefSeq" id="WP_128724197.1">
    <property type="nucleotide sequence ID" value="NZ_CP013187.1"/>
</dbReference>
<gene>
    <name evidence="2" type="ORF">PP2015_332</name>
</gene>
<dbReference type="AlphaFoldDB" id="A0A0S2JXK5"/>
<sequence length="553" mass="60632">MLKMSHSLLSFFALSATTLATQASANSCQGELFSINSGRGAPGVLFSLQEQDKTAKALSMAEFSSAAMAYDSTLNRMYYASSPIPFEYKVDLSGLNVSEEVLAQIPVQGDRFKYSRLAYYDFATQTHHRIDGITKSVIGMAYDAENDQLIANSYSKLYRIDKLNGNATTLMHFDDIDGQYRGDLVFKDGELYLVTSSSTYLIDRSDPENYSMSKLSDHNLIAVTGATLAQNGDMLISRTVINDHGHKNQSELYKLNPETGGTCLVATLPLRINDLATKTDSAVACYSQDPCALDNTITLLSNTIVNDLDHTWRTYGFADTNFYAPAVFTSAPTFNGGHGGVNRLQNVTPTSFEVAFKEWNYLDQVHPNKESFDYMALEQGRYTMADGTILEVGSFELDGTKTFKDISFAESFANNPYVFLQVQTYEGGHTIATRVKDISNTGFKAAFFEQDTLNEGHTTEVVSYIAIVPGTGSTGSLETQSGSKAYSLFSADIDHNGGQIGEHFYVLAEETSKDSETAHTMETLHVLDVAGVSLVQQVSSNGGDNLSIRRIQQ</sequence>
<name>A0A0S2JXK5_9GAMM</name>
<dbReference type="SUPFAM" id="SSF63829">
    <property type="entry name" value="Calcium-dependent phosphotriesterase"/>
    <property type="match status" value="1"/>
</dbReference>
<dbReference type="InterPro" id="IPR037221">
    <property type="entry name" value="H-type_lectin_dom_sf"/>
</dbReference>
<dbReference type="EMBL" id="CP013187">
    <property type="protein sequence ID" value="ALO40858.1"/>
    <property type="molecule type" value="Genomic_DNA"/>
</dbReference>
<dbReference type="STRING" id="161398.PP2015_332"/>
<dbReference type="KEGG" id="pphe:PP2015_332"/>
<evidence type="ECO:0000313" key="2">
    <source>
        <dbReference type="EMBL" id="ALO40858.1"/>
    </source>
</evidence>
<feature type="signal peptide" evidence="1">
    <location>
        <begin position="1"/>
        <end position="25"/>
    </location>
</feature>
<feature type="chain" id="PRO_5006600726" evidence="1">
    <location>
        <begin position="26"/>
        <end position="553"/>
    </location>
</feature>
<evidence type="ECO:0000313" key="3">
    <source>
        <dbReference type="Proteomes" id="UP000061457"/>
    </source>
</evidence>
<keyword evidence="3" id="KW-1185">Reference proteome</keyword>
<dbReference type="PATRIC" id="fig|161398.10.peg.341"/>
<proteinExistence type="predicted"/>
<dbReference type="OrthoDB" id="5918553at2"/>
<dbReference type="Gene3D" id="2.60.40.2080">
    <property type="match status" value="1"/>
</dbReference>